<feature type="transmembrane region" description="Helical" evidence="1">
    <location>
        <begin position="15"/>
        <end position="40"/>
    </location>
</feature>
<dbReference type="InterPro" id="IPR013216">
    <property type="entry name" value="Methyltransf_11"/>
</dbReference>
<dbReference type="AlphaFoldDB" id="A0A4W5R4Y0"/>
<proteinExistence type="predicted"/>
<keyword evidence="1" id="KW-0812">Transmembrane</keyword>
<dbReference type="SUPFAM" id="SSF53335">
    <property type="entry name" value="S-adenosyl-L-methionine-dependent methyltransferases"/>
    <property type="match status" value="1"/>
</dbReference>
<feature type="domain" description="Methyltransferase type 11" evidence="2">
    <location>
        <begin position="86"/>
        <end position="183"/>
    </location>
</feature>
<reference evidence="3" key="2">
    <citation type="submission" date="2025-08" db="UniProtKB">
        <authorList>
            <consortium name="Ensembl"/>
        </authorList>
    </citation>
    <scope>IDENTIFICATION</scope>
</reference>
<reference evidence="3" key="3">
    <citation type="submission" date="2025-09" db="UniProtKB">
        <authorList>
            <consortium name="Ensembl"/>
        </authorList>
    </citation>
    <scope>IDENTIFICATION</scope>
</reference>
<dbReference type="Proteomes" id="UP000314982">
    <property type="component" value="Unassembled WGS sequence"/>
</dbReference>
<dbReference type="InterPro" id="IPR052356">
    <property type="entry name" value="Thiol_S-MT"/>
</dbReference>
<evidence type="ECO:0000313" key="3">
    <source>
        <dbReference type="Ensembl" id="ENSHHUP00000083652.1"/>
    </source>
</evidence>
<keyword evidence="1" id="KW-0472">Membrane</keyword>
<evidence type="ECO:0000259" key="2">
    <source>
        <dbReference type="Pfam" id="PF08241"/>
    </source>
</evidence>
<accession>A0A4W5R4Y0</accession>
<dbReference type="GeneTree" id="ENSGT00940000154786"/>
<dbReference type="STRING" id="62062.ENSHHUP00000083652"/>
<organism evidence="3 4">
    <name type="scientific">Hucho hucho</name>
    <name type="common">huchen</name>
    <dbReference type="NCBI Taxonomy" id="62062"/>
    <lineage>
        <taxon>Eukaryota</taxon>
        <taxon>Metazoa</taxon>
        <taxon>Chordata</taxon>
        <taxon>Craniata</taxon>
        <taxon>Vertebrata</taxon>
        <taxon>Euteleostomi</taxon>
        <taxon>Actinopterygii</taxon>
        <taxon>Neopterygii</taxon>
        <taxon>Teleostei</taxon>
        <taxon>Protacanthopterygii</taxon>
        <taxon>Salmoniformes</taxon>
        <taxon>Salmonidae</taxon>
        <taxon>Salmoninae</taxon>
        <taxon>Hucho</taxon>
    </lineage>
</organism>
<dbReference type="Pfam" id="PF08241">
    <property type="entry name" value="Methyltransf_11"/>
    <property type="match status" value="1"/>
</dbReference>
<dbReference type="Gene3D" id="3.40.50.150">
    <property type="entry name" value="Vaccinia Virus protein VP39"/>
    <property type="match status" value="1"/>
</dbReference>
<dbReference type="PANTHER" id="PTHR45036">
    <property type="entry name" value="METHYLTRANSFERASE LIKE 7B"/>
    <property type="match status" value="1"/>
</dbReference>
<name>A0A4W5R4Y0_9TELE</name>
<dbReference type="Ensembl" id="ENSHHUT00000086283.1">
    <property type="protein sequence ID" value="ENSHHUP00000083652.1"/>
    <property type="gene ID" value="ENSHHUG00000048526.1"/>
</dbReference>
<protein>
    <recommendedName>
        <fullName evidence="2">Methyltransferase type 11 domain-containing protein</fullName>
    </recommendedName>
</protein>
<dbReference type="InterPro" id="IPR029063">
    <property type="entry name" value="SAM-dependent_MTases_sf"/>
</dbReference>
<keyword evidence="4" id="KW-1185">Reference proteome</keyword>
<dbReference type="PANTHER" id="PTHR45036:SF1">
    <property type="entry name" value="METHYLTRANSFERASE LIKE 7A"/>
    <property type="match status" value="1"/>
</dbReference>
<dbReference type="CDD" id="cd02440">
    <property type="entry name" value="AdoMet_MTases"/>
    <property type="match status" value="1"/>
</dbReference>
<sequence>MGDFTGKRTYLMRNFLMNFCKLICLAITLPLQLMEFLGLYGMYKRLFPLLAYNITFSYNDKMHENKRNLFRDLCKFCNTDGTLRLLEIGCGSGANFKYYPYGCTVICTDPNPHFEKYLQMSMKASNHLTYESFVVASGEDLMAVQDESVDVVVCTLVLCSVNNVPQVLDEARRILRKGGALYFLEHVESDPSSWIYFFQHMLQPMWYYLGDGCMVTRATWRDLEAAGFSEIHLRHIEAPRVTFMIKPHILGYAIK</sequence>
<reference evidence="4" key="1">
    <citation type="submission" date="2018-06" db="EMBL/GenBank/DDBJ databases">
        <title>Genome assembly of Danube salmon.</title>
        <authorList>
            <person name="Macqueen D.J."/>
            <person name="Gundappa M.K."/>
        </authorList>
    </citation>
    <scope>NUCLEOTIDE SEQUENCE [LARGE SCALE GENOMIC DNA]</scope>
</reference>
<evidence type="ECO:0000256" key="1">
    <source>
        <dbReference type="SAM" id="Phobius"/>
    </source>
</evidence>
<dbReference type="GO" id="GO:0008757">
    <property type="term" value="F:S-adenosylmethionine-dependent methyltransferase activity"/>
    <property type="evidence" value="ECO:0007669"/>
    <property type="project" value="InterPro"/>
</dbReference>
<evidence type="ECO:0000313" key="4">
    <source>
        <dbReference type="Proteomes" id="UP000314982"/>
    </source>
</evidence>
<keyword evidence="1" id="KW-1133">Transmembrane helix</keyword>